<organism evidence="1 2">
    <name type="scientific">Syntrophaceticus schinkii</name>
    <dbReference type="NCBI Taxonomy" id="499207"/>
    <lineage>
        <taxon>Bacteria</taxon>
        <taxon>Bacillati</taxon>
        <taxon>Bacillota</taxon>
        <taxon>Clostridia</taxon>
        <taxon>Thermoanaerobacterales</taxon>
        <taxon>Thermoanaerobacterales Family III. Incertae Sedis</taxon>
        <taxon>Syntrophaceticus</taxon>
    </lineage>
</organism>
<evidence type="ECO:0000313" key="1">
    <source>
        <dbReference type="EMBL" id="CEO89234.1"/>
    </source>
</evidence>
<dbReference type="EMBL" id="CDRZ01000239">
    <property type="protein sequence ID" value="CEO89234.1"/>
    <property type="molecule type" value="Genomic_DNA"/>
</dbReference>
<dbReference type="Pfam" id="PF19539">
    <property type="entry name" value="DUF6063"/>
    <property type="match status" value="1"/>
</dbReference>
<dbReference type="AlphaFoldDB" id="A0A0B7MF82"/>
<gene>
    <name evidence="1" type="ORF">SSCH_420027</name>
</gene>
<proteinExistence type="predicted"/>
<dbReference type="Proteomes" id="UP000046155">
    <property type="component" value="Unassembled WGS sequence"/>
</dbReference>
<keyword evidence="2" id="KW-1185">Reference proteome</keyword>
<dbReference type="OrthoDB" id="2380372at2"/>
<evidence type="ECO:0000313" key="2">
    <source>
        <dbReference type="Proteomes" id="UP000046155"/>
    </source>
</evidence>
<name>A0A0B7MF82_9FIRM</name>
<dbReference type="InterPro" id="IPR045707">
    <property type="entry name" value="DUF6063"/>
</dbReference>
<sequence length="245" mass="28403">MNYKSSTVETALLLLRELLTHPVVNKENNSGLLMRIQLDPEVWGLWQEVMEPTFGVTLLKAGDQYYLSTGIEESIFSYTNAELRTSLGVRDNTELYTCSFIVLTLLAVFFNSDDTTGPSMDYITLTDLERQVTQNFETLAKREDIEELENRSRVNLAEPARFWLDLSVKKPGAVHDKRTISRWGYLLKTLDFLEEHRLVRVIQERQVFPQQRLSSMVAHYYNHRDHKNMILELIMEHGGEEDAAD</sequence>
<dbReference type="RefSeq" id="WP_044665227.1">
    <property type="nucleotide sequence ID" value="NZ_CDRZ01000239.1"/>
</dbReference>
<accession>A0A0B7MF82</accession>
<reference evidence="2" key="1">
    <citation type="submission" date="2015-01" db="EMBL/GenBank/DDBJ databases">
        <authorList>
            <person name="Manzoor Shahid"/>
            <person name="Zubair Saima"/>
        </authorList>
    </citation>
    <scope>NUCLEOTIDE SEQUENCE [LARGE SCALE GENOMIC DNA]</scope>
    <source>
        <strain evidence="2">Sp3</strain>
    </source>
</reference>
<protein>
    <submittedName>
        <fullName evidence="1">Uncharacterized protein</fullName>
    </submittedName>
</protein>